<feature type="transmembrane region" description="Helical" evidence="6">
    <location>
        <begin position="432"/>
        <end position="456"/>
    </location>
</feature>
<evidence type="ECO:0000256" key="2">
    <source>
        <dbReference type="ARBA" id="ARBA00022475"/>
    </source>
</evidence>
<gene>
    <name evidence="7" type="ORF">AAY24_11365</name>
</gene>
<accession>A0A0F7K1L7</accession>
<feature type="transmembrane region" description="Helical" evidence="6">
    <location>
        <begin position="377"/>
        <end position="396"/>
    </location>
</feature>
<feature type="transmembrane region" description="Helical" evidence="6">
    <location>
        <begin position="53"/>
        <end position="71"/>
    </location>
</feature>
<evidence type="ECO:0000313" key="8">
    <source>
        <dbReference type="Proteomes" id="UP000034410"/>
    </source>
</evidence>
<evidence type="ECO:0008006" key="9">
    <source>
        <dbReference type="Google" id="ProtNLM"/>
    </source>
</evidence>
<dbReference type="GO" id="GO:0005886">
    <property type="term" value="C:plasma membrane"/>
    <property type="evidence" value="ECO:0007669"/>
    <property type="project" value="UniProtKB-SubCell"/>
</dbReference>
<dbReference type="InterPro" id="IPR050833">
    <property type="entry name" value="Poly_Biosynth_Transport"/>
</dbReference>
<dbReference type="AlphaFoldDB" id="A0A0F7K1L7"/>
<evidence type="ECO:0000256" key="3">
    <source>
        <dbReference type="ARBA" id="ARBA00022692"/>
    </source>
</evidence>
<dbReference type="KEGG" id="seds:AAY24_11365"/>
<feature type="transmembrane region" description="Helical" evidence="6">
    <location>
        <begin position="23"/>
        <end position="41"/>
    </location>
</feature>
<proteinExistence type="predicted"/>
<feature type="transmembrane region" description="Helical" evidence="6">
    <location>
        <begin position="91"/>
        <end position="113"/>
    </location>
</feature>
<dbReference type="EMBL" id="CP011412">
    <property type="protein sequence ID" value="AKH20848.1"/>
    <property type="molecule type" value="Genomic_DNA"/>
</dbReference>
<feature type="transmembrane region" description="Helical" evidence="6">
    <location>
        <begin position="128"/>
        <end position="148"/>
    </location>
</feature>
<keyword evidence="2" id="KW-1003">Cell membrane</keyword>
<evidence type="ECO:0000256" key="5">
    <source>
        <dbReference type="ARBA" id="ARBA00023136"/>
    </source>
</evidence>
<reference evidence="7 8" key="1">
    <citation type="journal article" date="2015" name="Genome Announc.">
        <title>Complete Genome Sequence of Sedimenticola thiotaurini Strain SIP-G1, a Polyphosphate- and Polyhydroxyalkanoate-Accumulating Sulfur-Oxidizing Gammaproteobacterium Isolated from Salt Marsh Sediments.</title>
        <authorList>
            <person name="Flood B.E."/>
            <person name="Jones D.S."/>
            <person name="Bailey J.V."/>
        </authorList>
    </citation>
    <scope>NUCLEOTIDE SEQUENCE [LARGE SCALE GENOMIC DNA]</scope>
    <source>
        <strain evidence="7 8">SIP-G1</strain>
    </source>
</reference>
<evidence type="ECO:0000256" key="4">
    <source>
        <dbReference type="ARBA" id="ARBA00022989"/>
    </source>
</evidence>
<evidence type="ECO:0000313" key="7">
    <source>
        <dbReference type="EMBL" id="AKH20848.1"/>
    </source>
</evidence>
<organism evidence="7 8">
    <name type="scientific">Sedimenticola thiotaurini</name>
    <dbReference type="NCBI Taxonomy" id="1543721"/>
    <lineage>
        <taxon>Bacteria</taxon>
        <taxon>Pseudomonadati</taxon>
        <taxon>Pseudomonadota</taxon>
        <taxon>Gammaproteobacteria</taxon>
        <taxon>Chromatiales</taxon>
        <taxon>Sedimenticolaceae</taxon>
        <taxon>Sedimenticola</taxon>
    </lineage>
</organism>
<dbReference type="Pfam" id="PF13440">
    <property type="entry name" value="Polysacc_synt_3"/>
    <property type="match status" value="1"/>
</dbReference>
<feature type="transmembrane region" description="Helical" evidence="6">
    <location>
        <begin position="349"/>
        <end position="370"/>
    </location>
</feature>
<feature type="transmembrane region" description="Helical" evidence="6">
    <location>
        <begin position="235"/>
        <end position="259"/>
    </location>
</feature>
<feature type="transmembrane region" description="Helical" evidence="6">
    <location>
        <begin position="302"/>
        <end position="329"/>
    </location>
</feature>
<dbReference type="PANTHER" id="PTHR30250">
    <property type="entry name" value="PST FAMILY PREDICTED COLANIC ACID TRANSPORTER"/>
    <property type="match status" value="1"/>
</dbReference>
<keyword evidence="5 6" id="KW-0472">Membrane</keyword>
<name>A0A0F7K1L7_9GAMM</name>
<evidence type="ECO:0000256" key="6">
    <source>
        <dbReference type="SAM" id="Phobius"/>
    </source>
</evidence>
<keyword evidence="4 6" id="KW-1133">Transmembrane helix</keyword>
<dbReference type="RefSeq" id="WP_046859778.1">
    <property type="nucleotide sequence ID" value="NZ_CP011412.1"/>
</dbReference>
<feature type="transmembrane region" description="Helical" evidence="6">
    <location>
        <begin position="265"/>
        <end position="290"/>
    </location>
</feature>
<keyword evidence="8" id="KW-1185">Reference proteome</keyword>
<dbReference type="PANTHER" id="PTHR30250:SF28">
    <property type="entry name" value="POLYSACCHARIDE BIOSYNTHESIS PROTEIN"/>
    <property type="match status" value="1"/>
</dbReference>
<dbReference type="OrthoDB" id="3831435at2"/>
<feature type="transmembrane region" description="Helical" evidence="6">
    <location>
        <begin position="402"/>
        <end position="420"/>
    </location>
</feature>
<feature type="transmembrane region" description="Helical" evidence="6">
    <location>
        <begin position="462"/>
        <end position="480"/>
    </location>
</feature>
<comment type="subcellular location">
    <subcellularLocation>
        <location evidence="1">Cell membrane</location>
        <topology evidence="1">Multi-pass membrane protein</topology>
    </subcellularLocation>
</comment>
<dbReference type="Proteomes" id="UP000034410">
    <property type="component" value="Chromosome"/>
</dbReference>
<protein>
    <recommendedName>
        <fullName evidence="9">Oligosaccharide flippase family protein</fullName>
    </recommendedName>
</protein>
<evidence type="ECO:0000256" key="1">
    <source>
        <dbReference type="ARBA" id="ARBA00004651"/>
    </source>
</evidence>
<keyword evidence="3 6" id="KW-0812">Transmembrane</keyword>
<sequence length="490" mass="54024">MKKSGKILPASPEVRDTSFRGDVIRLVLGSGFTQIFTLVSIPVLTRLYSPDAFGVAAVFTSIVTIFGVLACMRYEQSIVIPENDSEAANMLVASISIACVMAIMTAVAVWIGADYLTYWLDVPQLTNYIWLVPVAVFLQGVFNALGYWNIRIKDFGRLSAARAAVGVTSTSSQLALGAAGYTTSGAMIHSQVFGQFAATCLICYQVLKKNGAYIIHCLSFKEICEGLRRYHKFPLYGSFSIFLGVAAWQLPVLMMGYYFSTAVVGFYALGFRVLQSPVNLIGSAIGQVFFKSAAEAKIQGRLDAMVVTIFGNLVRISLFPMLMLAIVSVDLYRVVFGDRWMEAGMYTQILTGWAWLWFLTTPFTPIFSIYEKQELQLKWNVLNFCSRLLVIVIAGILQSPLVMVILLSLAGVLVYGYKVVLMFRLADAELAAVLKIFVNSFLLFLPAGGCVVTLMYADVGDLIVLGFALGFLMMHAVYIVRKKIHVMKLS</sequence>